<name>A0A1M7UMD4_9BRAD</name>
<evidence type="ECO:0000313" key="2">
    <source>
        <dbReference type="Proteomes" id="UP000184096"/>
    </source>
</evidence>
<keyword evidence="2" id="KW-1185">Reference proteome</keyword>
<evidence type="ECO:0000313" key="1">
    <source>
        <dbReference type="EMBL" id="SHN84129.1"/>
    </source>
</evidence>
<accession>A0A1M7UMD4</accession>
<proteinExistence type="predicted"/>
<reference evidence="1" key="1">
    <citation type="submission" date="2016-11" db="EMBL/GenBank/DDBJ databases">
        <authorList>
            <person name="Jaros S."/>
            <person name="Januszkiewicz K."/>
            <person name="Wedrychowicz H."/>
        </authorList>
    </citation>
    <scope>NUCLEOTIDE SEQUENCE [LARGE SCALE GENOMIC DNA]</scope>
    <source>
        <strain evidence="1">GAS401</strain>
    </source>
</reference>
<organism evidence="1 2">
    <name type="scientific">Bradyrhizobium erythrophlei</name>
    <dbReference type="NCBI Taxonomy" id="1437360"/>
    <lineage>
        <taxon>Bacteria</taxon>
        <taxon>Pseudomonadati</taxon>
        <taxon>Pseudomonadota</taxon>
        <taxon>Alphaproteobacteria</taxon>
        <taxon>Hyphomicrobiales</taxon>
        <taxon>Nitrobacteraceae</taxon>
        <taxon>Bradyrhizobium</taxon>
    </lineage>
</organism>
<protein>
    <submittedName>
        <fullName evidence="1">Uncharacterized protein</fullName>
    </submittedName>
</protein>
<dbReference type="EMBL" id="LT670849">
    <property type="protein sequence ID" value="SHN84129.1"/>
    <property type="molecule type" value="Genomic_DNA"/>
</dbReference>
<sequence length="35" mass="3863">MLTYAHGRPSHPPAAEDGRSVMAVVWNDAEIDGRR</sequence>
<gene>
    <name evidence="1" type="ORF">SAMN05444170_5789</name>
</gene>
<dbReference type="Proteomes" id="UP000184096">
    <property type="component" value="Chromosome I"/>
</dbReference>
<dbReference type="AlphaFoldDB" id="A0A1M7UMD4"/>